<dbReference type="GO" id="GO:0006351">
    <property type="term" value="P:DNA-templated transcription"/>
    <property type="evidence" value="ECO:0007669"/>
    <property type="project" value="InterPro"/>
</dbReference>
<dbReference type="Pfam" id="PF04082">
    <property type="entry name" value="Fungal_trans"/>
    <property type="match status" value="1"/>
</dbReference>
<protein>
    <submittedName>
        <fullName evidence="11">DNA binding regulatory protein AmdX</fullName>
    </submittedName>
</protein>
<evidence type="ECO:0000256" key="2">
    <source>
        <dbReference type="ARBA" id="ARBA00022723"/>
    </source>
</evidence>
<dbReference type="eggNOG" id="KOG1721">
    <property type="taxonomic scope" value="Eukaryota"/>
</dbReference>
<feature type="region of interest" description="Disordered" evidence="9">
    <location>
        <begin position="110"/>
        <end position="147"/>
    </location>
</feature>
<evidence type="ECO:0000313" key="12">
    <source>
        <dbReference type="Proteomes" id="UP000002035"/>
    </source>
</evidence>
<feature type="region of interest" description="Disordered" evidence="9">
    <location>
        <begin position="301"/>
        <end position="322"/>
    </location>
</feature>
<dbReference type="GO" id="GO:0000981">
    <property type="term" value="F:DNA-binding transcription factor activity, RNA polymerase II-specific"/>
    <property type="evidence" value="ECO:0007669"/>
    <property type="project" value="InterPro"/>
</dbReference>
<dbReference type="GO" id="GO:0000978">
    <property type="term" value="F:RNA polymerase II cis-regulatory region sequence-specific DNA binding"/>
    <property type="evidence" value="ECO:0007669"/>
    <property type="project" value="InterPro"/>
</dbReference>
<feature type="region of interest" description="Disordered" evidence="9">
    <location>
        <begin position="164"/>
        <end position="184"/>
    </location>
</feature>
<dbReference type="PROSITE" id="PS00028">
    <property type="entry name" value="ZINC_FINGER_C2H2_1"/>
    <property type="match status" value="2"/>
</dbReference>
<evidence type="ECO:0000256" key="8">
    <source>
        <dbReference type="SAM" id="Coils"/>
    </source>
</evidence>
<dbReference type="VEuPathDB" id="FungiDB:MCYG_03934"/>
<feature type="compositionally biased region" description="Polar residues" evidence="9">
    <location>
        <begin position="165"/>
        <end position="176"/>
    </location>
</feature>
<keyword evidence="2" id="KW-0479">Metal-binding</keyword>
<dbReference type="GO" id="GO:0000785">
    <property type="term" value="C:chromatin"/>
    <property type="evidence" value="ECO:0007669"/>
    <property type="project" value="TreeGrafter"/>
</dbReference>
<dbReference type="GO" id="GO:0005634">
    <property type="term" value="C:nucleus"/>
    <property type="evidence" value="ECO:0007669"/>
    <property type="project" value="UniProtKB-SubCell"/>
</dbReference>
<dbReference type="InterPro" id="IPR013087">
    <property type="entry name" value="Znf_C2H2_type"/>
</dbReference>
<evidence type="ECO:0000256" key="5">
    <source>
        <dbReference type="ARBA" id="ARBA00022833"/>
    </source>
</evidence>
<dbReference type="GeneID" id="9229752"/>
<sequence length="1144" mass="124248">MADQITLNNEPSQDLTAINEVMQNGPVSFPSGHIPDHKHQQKGSNSDVPPPKTDKPRPHVCTTCTRSFARLEHLKRHERSHTKEKPFECPDCTRCFARRDLLLRHQQKLHMATTPASRPRNVRRESMSSSTRVRKNSMAGGTNTMRPRANTISHVEGAVVGMLGSGNSSSRPTQPGHTHHSSLGGLSTLPNFDYRSGISSLNGLSKLDTAALTGEFPDALRTAPVFGSFDLPFGMGDAMVGQGSTINPAQLHFAGSPHGFADSPASPFSQSFSNMTATQSTIEDDLKYEWLNGFDNTMTFPPNDSAIDGSSPSAMSTGSQSGLSEAILDASNQAGTTSAGSTAWAGTLHSQGQSQSQQYALDFANLTFPEFAAPPDTVSPKSLLSQGHPSNPPFSTSTSLASMNGPVISGAPTSTFQISSVGGTNGLQSFGSGYDQTSQPAYLSSITDSTRQALMRTLQQPSGFNNRRFSQHSLSASRMSPSPGNMLGNSQNACNLPSTYDLQRYISAYVTYFHPHLPFLHISTLDFTALEHSGNPGSAGAGNIALGGGCLILSMAAIGALYEYDSATSKELFESAKKMIQLYLEERRRADMSAAINRSSYSRDNSLHNTPLWLVQAMLLNVIYGHNCDDKTAVDIASTHCAALISLARAAELTQYHPPESLPEEQLGYNSSFNGLSGLNGDMWMGQQVDISSERKEWLNWKIVEERKRTLYAIFTLSSLLVSTYNHSPALTNSEIRLTLPCEEQLWAAQSPEAWKAMGGAEKTTIEFSTALKTLLTAGQASSQNQYGSTIQSDGSLSSELRPSTFGCLVLIHALHNYVWETRQLHLGKQWSNQTEAMHVHIEPAIRAWQRAWSSNPTHSLERPNPFGASPLSADSIPLLDLAYVRLYVNLGRSKEAFWQRDWSGMADELTKAVQSVSLSDSNPESEFSLSTHDDAISAQMLESLAEYGVADLTISGSPNDDLSLLAASARNNMQASRGERLLRKAAFYAADSMSMSNEWGNTFAEFTSRDLPIQSAICLFDSAQVLAEWVTAVQERIGPYIGILGQDNVNFNEVPATVLLEDEDRNLLQKIQDILDNVENKMENMISHIGVTGSESWNRLPSLVDGGYGTKIVLSAAFLLNNAGVWPGKPSSSGLTFTPENDH</sequence>
<dbReference type="AlphaFoldDB" id="C5FML2"/>
<gene>
    <name evidence="11" type="ORF">MCYG_03934</name>
</gene>
<feature type="compositionally biased region" description="Polar residues" evidence="9">
    <location>
        <begin position="379"/>
        <end position="401"/>
    </location>
</feature>
<dbReference type="InterPro" id="IPR036236">
    <property type="entry name" value="Znf_C2H2_sf"/>
</dbReference>
<dbReference type="Proteomes" id="UP000002035">
    <property type="component" value="Unassembled WGS sequence"/>
</dbReference>
<organism evidence="11 12">
    <name type="scientific">Arthroderma otae (strain ATCC MYA-4605 / CBS 113480)</name>
    <name type="common">Microsporum canis</name>
    <dbReference type="NCBI Taxonomy" id="554155"/>
    <lineage>
        <taxon>Eukaryota</taxon>
        <taxon>Fungi</taxon>
        <taxon>Dikarya</taxon>
        <taxon>Ascomycota</taxon>
        <taxon>Pezizomycotina</taxon>
        <taxon>Eurotiomycetes</taxon>
        <taxon>Eurotiomycetidae</taxon>
        <taxon>Onygenales</taxon>
        <taxon>Arthrodermataceae</taxon>
        <taxon>Microsporum</taxon>
    </lineage>
</organism>
<comment type="subcellular location">
    <subcellularLocation>
        <location evidence="1">Nucleus</location>
    </subcellularLocation>
</comment>
<keyword evidence="5" id="KW-0862">Zinc</keyword>
<dbReference type="PANTHER" id="PTHR40626">
    <property type="entry name" value="MIP31509P"/>
    <property type="match status" value="1"/>
</dbReference>
<dbReference type="PANTHER" id="PTHR40626:SF13">
    <property type="entry name" value="RESPIRATION FACTOR 2-RELATED"/>
    <property type="match status" value="1"/>
</dbReference>
<evidence type="ECO:0000259" key="10">
    <source>
        <dbReference type="PROSITE" id="PS50157"/>
    </source>
</evidence>
<dbReference type="FunFam" id="3.30.160.60:FF:000065">
    <property type="entry name" value="B-cell CLL/lymphoma 6, member B"/>
    <property type="match status" value="1"/>
</dbReference>
<feature type="domain" description="C2H2-type" evidence="10">
    <location>
        <begin position="59"/>
        <end position="86"/>
    </location>
</feature>
<dbReference type="PROSITE" id="PS50157">
    <property type="entry name" value="ZINC_FINGER_C2H2_2"/>
    <property type="match status" value="2"/>
</dbReference>
<keyword evidence="8" id="KW-0175">Coiled coil</keyword>
<dbReference type="HOGENOM" id="CLU_008344_0_0_1"/>
<dbReference type="SUPFAM" id="SSF57667">
    <property type="entry name" value="beta-beta-alpha zinc fingers"/>
    <property type="match status" value="1"/>
</dbReference>
<feature type="region of interest" description="Disordered" evidence="9">
    <location>
        <begin position="377"/>
        <end position="401"/>
    </location>
</feature>
<dbReference type="SMART" id="SM00355">
    <property type="entry name" value="ZnF_C2H2"/>
    <property type="match status" value="2"/>
</dbReference>
<dbReference type="OMA" id="GHSQSMF"/>
<feature type="domain" description="C2H2-type" evidence="10">
    <location>
        <begin position="87"/>
        <end position="115"/>
    </location>
</feature>
<keyword evidence="6" id="KW-0539">Nucleus</keyword>
<dbReference type="InterPro" id="IPR007219">
    <property type="entry name" value="XnlR_reg_dom"/>
</dbReference>
<dbReference type="CDD" id="cd12148">
    <property type="entry name" value="fungal_TF_MHR"/>
    <property type="match status" value="1"/>
</dbReference>
<name>C5FML2_ARTOC</name>
<evidence type="ECO:0000313" key="11">
    <source>
        <dbReference type="EMBL" id="EEQ31115.1"/>
    </source>
</evidence>
<evidence type="ECO:0000256" key="7">
    <source>
        <dbReference type="PROSITE-ProRule" id="PRU00042"/>
    </source>
</evidence>
<evidence type="ECO:0000256" key="9">
    <source>
        <dbReference type="SAM" id="MobiDB-lite"/>
    </source>
</evidence>
<dbReference type="OrthoDB" id="6077919at2759"/>
<dbReference type="Pfam" id="PF00096">
    <property type="entry name" value="zf-C2H2"/>
    <property type="match status" value="2"/>
</dbReference>
<dbReference type="GO" id="GO:0008270">
    <property type="term" value="F:zinc ion binding"/>
    <property type="evidence" value="ECO:0007669"/>
    <property type="project" value="UniProtKB-KW"/>
</dbReference>
<feature type="region of interest" description="Disordered" evidence="9">
    <location>
        <begin position="23"/>
        <end position="59"/>
    </location>
</feature>
<reference evidence="12" key="1">
    <citation type="journal article" date="2012" name="MBio">
        <title>Comparative genome analysis of Trichophyton rubrum and related dermatophytes reveals candidate genes involved in infection.</title>
        <authorList>
            <person name="Martinez D.A."/>
            <person name="Oliver B.G."/>
            <person name="Graeser Y."/>
            <person name="Goldberg J.M."/>
            <person name="Li W."/>
            <person name="Martinez-Rossi N.M."/>
            <person name="Monod M."/>
            <person name="Shelest E."/>
            <person name="Barton R.C."/>
            <person name="Birch E."/>
            <person name="Brakhage A.A."/>
            <person name="Chen Z."/>
            <person name="Gurr S.J."/>
            <person name="Heiman D."/>
            <person name="Heitman J."/>
            <person name="Kosti I."/>
            <person name="Rossi A."/>
            <person name="Saif S."/>
            <person name="Samalova M."/>
            <person name="Saunders C.W."/>
            <person name="Shea T."/>
            <person name="Summerbell R.C."/>
            <person name="Xu J."/>
            <person name="Young S."/>
            <person name="Zeng Q."/>
            <person name="Birren B.W."/>
            <person name="Cuomo C.A."/>
            <person name="White T.C."/>
        </authorList>
    </citation>
    <scope>NUCLEOTIDE SEQUENCE [LARGE SCALE GENOMIC DNA]</scope>
    <source>
        <strain evidence="12">ATCC MYA-4605 / CBS 113480</strain>
    </source>
</reference>
<evidence type="ECO:0000256" key="4">
    <source>
        <dbReference type="ARBA" id="ARBA00022771"/>
    </source>
</evidence>
<keyword evidence="3" id="KW-0677">Repeat</keyword>
<accession>C5FML2</accession>
<dbReference type="RefSeq" id="XP_002848428.1">
    <property type="nucleotide sequence ID" value="XM_002848382.1"/>
</dbReference>
<dbReference type="Gene3D" id="3.30.160.60">
    <property type="entry name" value="Classic Zinc Finger"/>
    <property type="match status" value="2"/>
</dbReference>
<dbReference type="InterPro" id="IPR051059">
    <property type="entry name" value="VerF-like"/>
</dbReference>
<evidence type="ECO:0000256" key="1">
    <source>
        <dbReference type="ARBA" id="ARBA00004123"/>
    </source>
</evidence>
<dbReference type="EMBL" id="DS995703">
    <property type="protein sequence ID" value="EEQ31115.1"/>
    <property type="molecule type" value="Genomic_DNA"/>
</dbReference>
<keyword evidence="12" id="KW-1185">Reference proteome</keyword>
<feature type="coiled-coil region" evidence="8">
    <location>
        <begin position="1062"/>
        <end position="1089"/>
    </location>
</feature>
<keyword evidence="4 7" id="KW-0863">Zinc-finger</keyword>
<proteinExistence type="predicted"/>
<dbReference type="STRING" id="554155.C5FML2"/>
<dbReference type="FunFam" id="3.30.160.60:FF:000576">
    <property type="entry name" value="C2H2 transcription factor (AmdX)"/>
    <property type="match status" value="1"/>
</dbReference>
<evidence type="ECO:0000256" key="6">
    <source>
        <dbReference type="ARBA" id="ARBA00023242"/>
    </source>
</evidence>
<evidence type="ECO:0000256" key="3">
    <source>
        <dbReference type="ARBA" id="ARBA00022737"/>
    </source>
</evidence>